<dbReference type="OrthoDB" id="6044017at2759"/>
<dbReference type="GeneID" id="111137087"/>
<accession>A0A8B8EVM9</accession>
<reference evidence="2" key="2">
    <citation type="submission" date="2025-08" db="UniProtKB">
        <authorList>
            <consortium name="RefSeq"/>
        </authorList>
    </citation>
    <scope>IDENTIFICATION</scope>
    <source>
        <tissue evidence="2">Whole sample</tissue>
    </source>
</reference>
<gene>
    <name evidence="2" type="primary">LOC111137087</name>
</gene>
<proteinExistence type="predicted"/>
<protein>
    <submittedName>
        <fullName evidence="2">Uncharacterized protein LOC111137087</fullName>
    </submittedName>
</protein>
<dbReference type="CDD" id="cd20237">
    <property type="entry name" value="PFM_LIN24-like"/>
    <property type="match status" value="1"/>
</dbReference>
<dbReference type="SUPFAM" id="SSF56973">
    <property type="entry name" value="Aerolisin/ETX pore-forming domain"/>
    <property type="match status" value="1"/>
</dbReference>
<dbReference type="Gene3D" id="2.170.15.10">
    <property type="entry name" value="Proaerolysin, chain A, domain 3"/>
    <property type="match status" value="1"/>
</dbReference>
<keyword evidence="1" id="KW-1185">Reference proteome</keyword>
<dbReference type="PANTHER" id="PTHR39369">
    <property type="entry name" value="LIN-24 (TWENTY-FOUR) LIKE"/>
    <property type="match status" value="1"/>
</dbReference>
<dbReference type="RefSeq" id="XP_022344050.1">
    <property type="nucleotide sequence ID" value="XM_022488342.1"/>
</dbReference>
<reference evidence="1" key="1">
    <citation type="submission" date="2024-06" db="UniProtKB">
        <authorList>
            <consortium name="RefSeq"/>
        </authorList>
    </citation>
    <scope>NUCLEOTIDE SEQUENCE [LARGE SCALE GENOMIC DNA]</scope>
</reference>
<name>A0A8B8EVM9_CRAVI</name>
<evidence type="ECO:0000313" key="2">
    <source>
        <dbReference type="RefSeq" id="XP_022344050.1"/>
    </source>
</evidence>
<sequence length="264" mass="29981">MAEITDIEDIVKDYAWNIYMKTSNGNRKVDYDEARFDIDWSRTKFVSSKPEFQKIDNNGQQVPRGKIPAQLAETPTSQEIYRSTYTNKTNGEQEHAISMHRSTKSICKAYITKGYTKGINVGLKLAVPGDVANITPSFGYSVNLTENSEETTEKTIDWGSDCKVKVPKGQKVSAKISVVEKNYSATFQMTTSIYGTVHVAIHSRSDDRFLQSIDTPFTNIMRWYSEKNGGYGQYTIKPKEVEWKVSGNCDFRFGVEQQIEIQPM</sequence>
<dbReference type="AlphaFoldDB" id="A0A8B8EVM9"/>
<dbReference type="Proteomes" id="UP000694844">
    <property type="component" value="Chromosome 1"/>
</dbReference>
<organism evidence="1 2">
    <name type="scientific">Crassostrea virginica</name>
    <name type="common">Eastern oyster</name>
    <dbReference type="NCBI Taxonomy" id="6565"/>
    <lineage>
        <taxon>Eukaryota</taxon>
        <taxon>Metazoa</taxon>
        <taxon>Spiralia</taxon>
        <taxon>Lophotrochozoa</taxon>
        <taxon>Mollusca</taxon>
        <taxon>Bivalvia</taxon>
        <taxon>Autobranchia</taxon>
        <taxon>Pteriomorphia</taxon>
        <taxon>Ostreida</taxon>
        <taxon>Ostreoidea</taxon>
        <taxon>Ostreidae</taxon>
        <taxon>Crassostrea</taxon>
    </lineage>
</organism>
<dbReference type="PANTHER" id="PTHR39369:SF6">
    <property type="entry name" value="LIN-24 (TWENTY-FOUR) LIKE"/>
    <property type="match status" value="1"/>
</dbReference>
<evidence type="ECO:0000313" key="1">
    <source>
        <dbReference type="Proteomes" id="UP000694844"/>
    </source>
</evidence>
<dbReference type="KEGG" id="cvn:111137087"/>